<sequence length="100" mass="11279">MAKLVGNEAEQKKLIQMVKRANLRSESDRKKIVLAVKQFSDYEAAFSTFGDNGTHIGEVYMVCAGPEKMVRAGYSKTRKDAMDNYDKAIAYAEKHKNELT</sequence>
<proteinExistence type="predicted"/>
<reference evidence="1 2" key="1">
    <citation type="submission" date="2019-12" db="EMBL/GenBank/DDBJ databases">
        <title>Whole-genome analyses of novel actinobacteria.</title>
        <authorList>
            <person name="Sahin N."/>
            <person name="Saygin H."/>
        </authorList>
    </citation>
    <scope>NUCLEOTIDE SEQUENCE [LARGE SCALE GENOMIC DNA]</scope>
    <source>
        <strain evidence="1 2">KC615</strain>
    </source>
</reference>
<evidence type="ECO:0000313" key="1">
    <source>
        <dbReference type="EMBL" id="MXQ52374.1"/>
    </source>
</evidence>
<dbReference type="Proteomes" id="UP000430692">
    <property type="component" value="Unassembled WGS sequence"/>
</dbReference>
<gene>
    <name evidence="1" type="ORF">GSM42_01120</name>
</gene>
<dbReference type="EMBL" id="WUUL01000001">
    <property type="protein sequence ID" value="MXQ52374.1"/>
    <property type="molecule type" value="Genomic_DNA"/>
</dbReference>
<comment type="caution">
    <text evidence="1">The sequence shown here is derived from an EMBL/GenBank/DDBJ whole genome shotgun (WGS) entry which is preliminary data.</text>
</comment>
<evidence type="ECO:0000313" key="2">
    <source>
        <dbReference type="Proteomes" id="UP000430692"/>
    </source>
</evidence>
<organism evidence="1 2">
    <name type="scientific">Shimazuella alba</name>
    <dbReference type="NCBI Taxonomy" id="2690964"/>
    <lineage>
        <taxon>Bacteria</taxon>
        <taxon>Bacillati</taxon>
        <taxon>Bacillota</taxon>
        <taxon>Bacilli</taxon>
        <taxon>Bacillales</taxon>
        <taxon>Thermoactinomycetaceae</taxon>
        <taxon>Shimazuella</taxon>
    </lineage>
</organism>
<keyword evidence="2" id="KW-1185">Reference proteome</keyword>
<dbReference type="RefSeq" id="WP_160799403.1">
    <property type="nucleotide sequence ID" value="NZ_WUUL01000001.1"/>
</dbReference>
<accession>A0A6I4VV29</accession>
<dbReference type="AlphaFoldDB" id="A0A6I4VV29"/>
<protein>
    <submittedName>
        <fullName evidence="1">Uncharacterized protein</fullName>
    </submittedName>
</protein>
<name>A0A6I4VV29_9BACL</name>